<evidence type="ECO:0000256" key="2">
    <source>
        <dbReference type="ARBA" id="ARBA00005988"/>
    </source>
</evidence>
<dbReference type="AlphaFoldDB" id="A0A3D4VFM6"/>
<dbReference type="GO" id="GO:0008270">
    <property type="term" value="F:zinc ion binding"/>
    <property type="evidence" value="ECO:0007669"/>
    <property type="project" value="InterPro"/>
</dbReference>
<comment type="cofactor">
    <cofactor evidence="1">
        <name>Zn(2+)</name>
        <dbReference type="ChEBI" id="CHEBI:29105"/>
    </cofactor>
</comment>
<reference evidence="7 8" key="1">
    <citation type="journal article" date="2018" name="Nat. Biotechnol.">
        <title>A standardized bacterial taxonomy based on genome phylogeny substantially revises the tree of life.</title>
        <authorList>
            <person name="Parks D.H."/>
            <person name="Chuvochina M."/>
            <person name="Waite D.W."/>
            <person name="Rinke C."/>
            <person name="Skarshewski A."/>
            <person name="Chaumeil P.A."/>
            <person name="Hugenholtz P."/>
        </authorList>
    </citation>
    <scope>NUCLEOTIDE SEQUENCE [LARGE SCALE GENOMIC DNA]</scope>
    <source>
        <strain evidence="7">UBA8844</strain>
    </source>
</reference>
<feature type="compositionally biased region" description="Gly residues" evidence="4">
    <location>
        <begin position="459"/>
        <end position="476"/>
    </location>
</feature>
<keyword evidence="5" id="KW-0732">Signal</keyword>
<feature type="chain" id="PRO_5017682511" description="Peptidase M14 domain-containing protein" evidence="5">
    <location>
        <begin position="30"/>
        <end position="602"/>
    </location>
</feature>
<comment type="similarity">
    <text evidence="2 3">Belongs to the peptidase M14 family.</text>
</comment>
<evidence type="ECO:0000313" key="8">
    <source>
        <dbReference type="Proteomes" id="UP000264071"/>
    </source>
</evidence>
<feature type="domain" description="Peptidase M14" evidence="6">
    <location>
        <begin position="58"/>
        <end position="342"/>
    </location>
</feature>
<feature type="compositionally biased region" description="Low complexity" evidence="4">
    <location>
        <begin position="442"/>
        <end position="458"/>
    </location>
</feature>
<accession>A0A3D4VFM6</accession>
<evidence type="ECO:0000313" key="7">
    <source>
        <dbReference type="EMBL" id="HCT59147.1"/>
    </source>
</evidence>
<feature type="region of interest" description="Disordered" evidence="4">
    <location>
        <begin position="30"/>
        <end position="52"/>
    </location>
</feature>
<dbReference type="Pfam" id="PF00246">
    <property type="entry name" value="Peptidase_M14"/>
    <property type="match status" value="1"/>
</dbReference>
<dbReference type="PANTHER" id="PTHR11705">
    <property type="entry name" value="PROTEASE FAMILY M14 CARBOXYPEPTIDASE A,B"/>
    <property type="match status" value="1"/>
</dbReference>
<name>A0A3D4VFM6_9BACT</name>
<evidence type="ECO:0000256" key="4">
    <source>
        <dbReference type="SAM" id="MobiDB-lite"/>
    </source>
</evidence>
<gene>
    <name evidence="7" type="ORF">DGD08_18250</name>
</gene>
<sequence>MMSSRMVRGAGTALAVAALTLTTGGTAEAQAAKTAPSANATGSAKFPLTRPERTDYAETSRYDDVIAYMKLMAAANPQIHLTTYGYTYEGRPLPLAVIGAPGATAAQVLATGKTRVYIQGNIHAGEVEGKEALLWLLRSIAKGERNAWLRNTVLLINPIYNADGNERVSVANRGSQAGPVGGMGTRENALGLDLNRDGTKMETAEARSMARLLTEYQPHVAMDLHTTDGSSNSGFNMTYETSLSPNNSKAQMSLLRDELLPQITKAVKAKHGSDWFYYGGVSGTGAERAWRSDAELAKPRYTSTYYGVRNILGLLTEAYSYASFKTRITETYWFLEESLDFVSKNSTRVREVVAAANAESIVGQQLAVRQQLVKAPQPYEIVFAPTNSVRNPYVADRPYRMRPDGNTNRTTEMLPFFGTAVATETSIAPRVWVIPNVSQEPAGSAAPAAAPAQAAGAPGAAGGRGGARPGGFGAPGGTPTQRMIASVADRLDAHGIKYTVTERDMAFTGERFRITGNTLAEQNYQGTHRARTLTGNWEANQQTLPAGSVIISMEQPLARLTFLLMDPRSDDGFMWWNILDPVLGVSPGPQYYPVLRSMNTPG</sequence>
<dbReference type="SMART" id="SM00631">
    <property type="entry name" value="Zn_pept"/>
    <property type="match status" value="1"/>
</dbReference>
<proteinExistence type="inferred from homology"/>
<feature type="signal peptide" evidence="5">
    <location>
        <begin position="1"/>
        <end position="29"/>
    </location>
</feature>
<protein>
    <recommendedName>
        <fullName evidence="6">Peptidase M14 domain-containing protein</fullName>
    </recommendedName>
</protein>
<dbReference type="SUPFAM" id="SSF53187">
    <property type="entry name" value="Zn-dependent exopeptidases"/>
    <property type="match status" value="1"/>
</dbReference>
<feature type="region of interest" description="Disordered" evidence="4">
    <location>
        <begin position="442"/>
        <end position="480"/>
    </location>
</feature>
<dbReference type="GO" id="GO:0006508">
    <property type="term" value="P:proteolysis"/>
    <property type="evidence" value="ECO:0007669"/>
    <property type="project" value="InterPro"/>
</dbReference>
<comment type="caution">
    <text evidence="7">The sequence shown here is derived from an EMBL/GenBank/DDBJ whole genome shotgun (WGS) entry which is preliminary data.</text>
</comment>
<dbReference type="GO" id="GO:0004181">
    <property type="term" value="F:metallocarboxypeptidase activity"/>
    <property type="evidence" value="ECO:0007669"/>
    <property type="project" value="InterPro"/>
</dbReference>
<dbReference type="Gene3D" id="3.40.630.10">
    <property type="entry name" value="Zn peptidases"/>
    <property type="match status" value="1"/>
</dbReference>
<dbReference type="GO" id="GO:0005615">
    <property type="term" value="C:extracellular space"/>
    <property type="evidence" value="ECO:0007669"/>
    <property type="project" value="TreeGrafter"/>
</dbReference>
<dbReference type="InterPro" id="IPR000834">
    <property type="entry name" value="Peptidase_M14"/>
</dbReference>
<dbReference type="EMBL" id="DPIY01000012">
    <property type="protein sequence ID" value="HCT59147.1"/>
    <property type="molecule type" value="Genomic_DNA"/>
</dbReference>
<evidence type="ECO:0000259" key="6">
    <source>
        <dbReference type="PROSITE" id="PS52035"/>
    </source>
</evidence>
<evidence type="ECO:0000256" key="5">
    <source>
        <dbReference type="SAM" id="SignalP"/>
    </source>
</evidence>
<dbReference type="Proteomes" id="UP000264071">
    <property type="component" value="Unassembled WGS sequence"/>
</dbReference>
<evidence type="ECO:0000256" key="3">
    <source>
        <dbReference type="PROSITE-ProRule" id="PRU01379"/>
    </source>
</evidence>
<evidence type="ECO:0000256" key="1">
    <source>
        <dbReference type="ARBA" id="ARBA00001947"/>
    </source>
</evidence>
<dbReference type="PROSITE" id="PS52035">
    <property type="entry name" value="PEPTIDASE_M14"/>
    <property type="match status" value="1"/>
</dbReference>
<organism evidence="7 8">
    <name type="scientific">Gemmatimonas aurantiaca</name>
    <dbReference type="NCBI Taxonomy" id="173480"/>
    <lineage>
        <taxon>Bacteria</taxon>
        <taxon>Pseudomonadati</taxon>
        <taxon>Gemmatimonadota</taxon>
        <taxon>Gemmatimonadia</taxon>
        <taxon>Gemmatimonadales</taxon>
        <taxon>Gemmatimonadaceae</taxon>
        <taxon>Gemmatimonas</taxon>
    </lineage>
</organism>
<feature type="active site" description="Proton donor/acceptor" evidence="3">
    <location>
        <position position="317"/>
    </location>
</feature>
<dbReference type="PANTHER" id="PTHR11705:SF145">
    <property type="entry name" value="PEPTIDASE M14 CARBOXYPEPTIDASE A DOMAIN-CONTAINING PROTEIN"/>
    <property type="match status" value="1"/>
</dbReference>